<dbReference type="SUPFAM" id="SSF57903">
    <property type="entry name" value="FYVE/PHD zinc finger"/>
    <property type="match status" value="1"/>
</dbReference>
<gene>
    <name evidence="6" type="ORF">DPMN_113112</name>
</gene>
<keyword evidence="7" id="KW-1185">Reference proteome</keyword>
<dbReference type="InterPro" id="IPR019786">
    <property type="entry name" value="Zinc_finger_PHD-type_CS"/>
</dbReference>
<evidence type="ECO:0000256" key="4">
    <source>
        <dbReference type="PROSITE-ProRule" id="PRU00146"/>
    </source>
</evidence>
<reference evidence="6" key="2">
    <citation type="submission" date="2020-11" db="EMBL/GenBank/DDBJ databases">
        <authorList>
            <person name="McCartney M.A."/>
            <person name="Auch B."/>
            <person name="Kono T."/>
            <person name="Mallez S."/>
            <person name="Becker A."/>
            <person name="Gohl D.M."/>
            <person name="Silverstein K.A.T."/>
            <person name="Koren S."/>
            <person name="Bechman K.B."/>
            <person name="Herman A."/>
            <person name="Abrahante J.E."/>
            <person name="Garbe J."/>
        </authorList>
    </citation>
    <scope>NUCLEOTIDE SEQUENCE</scope>
    <source>
        <strain evidence="6">Duluth1</strain>
        <tissue evidence="6">Whole animal</tissue>
    </source>
</reference>
<dbReference type="CDD" id="cd15505">
    <property type="entry name" value="PHD_ING"/>
    <property type="match status" value="1"/>
</dbReference>
<keyword evidence="1" id="KW-0479">Metal-binding</keyword>
<dbReference type="EMBL" id="JAIWYP010000004">
    <property type="protein sequence ID" value="KAH3839679.1"/>
    <property type="molecule type" value="Genomic_DNA"/>
</dbReference>
<dbReference type="Gene3D" id="3.90.320.10">
    <property type="match status" value="1"/>
</dbReference>
<dbReference type="InterPro" id="IPR013083">
    <property type="entry name" value="Znf_RING/FYVE/PHD"/>
</dbReference>
<feature type="domain" description="PHD-type" evidence="5">
    <location>
        <begin position="557"/>
        <end position="609"/>
    </location>
</feature>
<reference evidence="6" key="1">
    <citation type="journal article" date="2019" name="bioRxiv">
        <title>The Genome of the Zebra Mussel, Dreissena polymorpha: A Resource for Invasive Species Research.</title>
        <authorList>
            <person name="McCartney M.A."/>
            <person name="Auch B."/>
            <person name="Kono T."/>
            <person name="Mallez S."/>
            <person name="Zhang Y."/>
            <person name="Obille A."/>
            <person name="Becker A."/>
            <person name="Abrahante J.E."/>
            <person name="Garbe J."/>
            <person name="Badalamenti J.P."/>
            <person name="Herman A."/>
            <person name="Mangelson H."/>
            <person name="Liachko I."/>
            <person name="Sullivan S."/>
            <person name="Sone E.D."/>
            <person name="Koren S."/>
            <person name="Silverstein K.A.T."/>
            <person name="Beckman K.B."/>
            <person name="Gohl D.M."/>
        </authorList>
    </citation>
    <scope>NUCLEOTIDE SEQUENCE</scope>
    <source>
        <strain evidence="6">Duluth1</strain>
        <tissue evidence="6">Whole animal</tissue>
    </source>
</reference>
<dbReference type="SMART" id="SM00249">
    <property type="entry name" value="PHD"/>
    <property type="match status" value="1"/>
</dbReference>
<evidence type="ECO:0000313" key="7">
    <source>
        <dbReference type="Proteomes" id="UP000828390"/>
    </source>
</evidence>
<evidence type="ECO:0000256" key="1">
    <source>
        <dbReference type="ARBA" id="ARBA00022723"/>
    </source>
</evidence>
<keyword evidence="3" id="KW-0862">Zinc</keyword>
<evidence type="ECO:0000259" key="5">
    <source>
        <dbReference type="PROSITE" id="PS50016"/>
    </source>
</evidence>
<dbReference type="Pfam" id="PF09588">
    <property type="entry name" value="YqaJ"/>
    <property type="match status" value="1"/>
</dbReference>
<dbReference type="CDD" id="cd22343">
    <property type="entry name" value="PDDEXK_lambda_exonuclease-like"/>
    <property type="match status" value="1"/>
</dbReference>
<dbReference type="SUPFAM" id="SSF52980">
    <property type="entry name" value="Restriction endonuclease-like"/>
    <property type="match status" value="1"/>
</dbReference>
<dbReference type="GO" id="GO:0008270">
    <property type="term" value="F:zinc ion binding"/>
    <property type="evidence" value="ECO:0007669"/>
    <property type="project" value="UniProtKB-KW"/>
</dbReference>
<dbReference type="Proteomes" id="UP000828390">
    <property type="component" value="Unassembled WGS sequence"/>
</dbReference>
<dbReference type="InterPro" id="IPR019080">
    <property type="entry name" value="YqaJ_viral_recombinase"/>
</dbReference>
<proteinExistence type="predicted"/>
<organism evidence="6 7">
    <name type="scientific">Dreissena polymorpha</name>
    <name type="common">Zebra mussel</name>
    <name type="synonym">Mytilus polymorpha</name>
    <dbReference type="NCBI Taxonomy" id="45954"/>
    <lineage>
        <taxon>Eukaryota</taxon>
        <taxon>Metazoa</taxon>
        <taxon>Spiralia</taxon>
        <taxon>Lophotrochozoa</taxon>
        <taxon>Mollusca</taxon>
        <taxon>Bivalvia</taxon>
        <taxon>Autobranchia</taxon>
        <taxon>Heteroconchia</taxon>
        <taxon>Euheterodonta</taxon>
        <taxon>Imparidentia</taxon>
        <taxon>Neoheterodontei</taxon>
        <taxon>Myida</taxon>
        <taxon>Dreissenoidea</taxon>
        <taxon>Dreissenidae</taxon>
        <taxon>Dreissena</taxon>
    </lineage>
</organism>
<dbReference type="OrthoDB" id="7753208at2759"/>
<accession>A0A9D4KHP6</accession>
<dbReference type="InterPro" id="IPR011011">
    <property type="entry name" value="Znf_FYVE_PHD"/>
</dbReference>
<dbReference type="InterPro" id="IPR011604">
    <property type="entry name" value="PDDEXK-like_dom_sf"/>
</dbReference>
<keyword evidence="2 4" id="KW-0863">Zinc-finger</keyword>
<comment type="caution">
    <text evidence="6">The sequence shown here is derived from an EMBL/GenBank/DDBJ whole genome shotgun (WGS) entry which is preliminary data.</text>
</comment>
<dbReference type="PANTHER" id="PTHR47526:SF4">
    <property type="entry name" value="SWIM-TYPE DOMAIN-CONTAINING PROTEIN"/>
    <property type="match status" value="1"/>
</dbReference>
<evidence type="ECO:0000256" key="3">
    <source>
        <dbReference type="ARBA" id="ARBA00022833"/>
    </source>
</evidence>
<dbReference type="Gene3D" id="3.30.40.10">
    <property type="entry name" value="Zinc/RING finger domain, C3HC4 (zinc finger)"/>
    <property type="match status" value="1"/>
</dbReference>
<dbReference type="InterPro" id="IPR019787">
    <property type="entry name" value="Znf_PHD-finger"/>
</dbReference>
<name>A0A9D4KHP6_DREPO</name>
<dbReference type="Pfam" id="PF00628">
    <property type="entry name" value="PHD"/>
    <property type="match status" value="1"/>
</dbReference>
<dbReference type="InterPro" id="IPR011335">
    <property type="entry name" value="Restrct_endonuc-II-like"/>
</dbReference>
<dbReference type="PANTHER" id="PTHR47526">
    <property type="entry name" value="ATP-DEPENDENT DNA HELICASE"/>
    <property type="match status" value="1"/>
</dbReference>
<dbReference type="InterPro" id="IPR001965">
    <property type="entry name" value="Znf_PHD"/>
</dbReference>
<evidence type="ECO:0000313" key="6">
    <source>
        <dbReference type="EMBL" id="KAH3839679.1"/>
    </source>
</evidence>
<dbReference type="PROSITE" id="PS50016">
    <property type="entry name" value="ZF_PHD_2"/>
    <property type="match status" value="1"/>
</dbReference>
<evidence type="ECO:0000256" key="2">
    <source>
        <dbReference type="ARBA" id="ARBA00022771"/>
    </source>
</evidence>
<dbReference type="GO" id="GO:0006281">
    <property type="term" value="P:DNA repair"/>
    <property type="evidence" value="ECO:0007669"/>
    <property type="project" value="UniProtKB-ARBA"/>
</dbReference>
<protein>
    <recommendedName>
        <fullName evidence="5">PHD-type domain-containing protein</fullName>
    </recommendedName>
</protein>
<dbReference type="PROSITE" id="PS01359">
    <property type="entry name" value="ZF_PHD_1"/>
    <property type="match status" value="1"/>
</dbReference>
<dbReference type="AlphaFoldDB" id="A0A9D4KHP6"/>
<sequence>MASKSLNQKGPYKDRLEPATKARYIEKLALIGGIDPYDLKKLCDDVNQLPSLTYPDIVNYLLFTPSIYTMEDLKNFKSLEAVNQVECGWVSGVTSAVLSNRLLVKGRVLHSQRMHEKPLSPWFISTKDGQVLASHCDCMAGCGETCTHVAALMFWVMRTVKVRDERTVTQEPAYWTIPPSVKNVEYREISNINFQSAKSLKRKFEECLSSSTSQISKNVHPVRKTRKIPSPTENELDSFFSDLVSTNRKPAILSIVPDYLESYKPKSAVLKLPKPLTELKNKQSMNLDYDQLIKSCEGIEITVTDEEIENVEKITRKQASEGKWFNYRAGRITASKMKSVYTANIDNPSSALVKSIVYPNVNFRNEATKWGIDNEKKAATLCCEALATDHDNVELIETGLFISKDRPFIGASPDGIIKCDCCGSCLLEVKCPFNHKGKVIDESVPYLIKGEDGELCLDRNHPYFFQIQTQLGVTELELCYFVVWSDISVHIEQIHFNPEFYEQICAKAEVFFRRALLPELVGKYFTRLSNINQTDMNSVHILKEITSSQKDDGNVGERFCYCRGLEEPPMVGCDGENCKIVWFHFSCVNITKSPEEIETVKWYCPDCAM</sequence>